<dbReference type="OrthoDB" id="122749at2"/>
<feature type="chain" id="PRO_5009241968" description="SAF domain-containing protein" evidence="2">
    <location>
        <begin position="20"/>
        <end position="234"/>
    </location>
</feature>
<dbReference type="AlphaFoldDB" id="A0A1G7MLR3"/>
<evidence type="ECO:0000313" key="3">
    <source>
        <dbReference type="EMBL" id="SDF62647.1"/>
    </source>
</evidence>
<organism evidence="3 4">
    <name type="scientific">Terriglobus roseus</name>
    <dbReference type="NCBI Taxonomy" id="392734"/>
    <lineage>
        <taxon>Bacteria</taxon>
        <taxon>Pseudomonadati</taxon>
        <taxon>Acidobacteriota</taxon>
        <taxon>Terriglobia</taxon>
        <taxon>Terriglobales</taxon>
        <taxon>Acidobacteriaceae</taxon>
        <taxon>Terriglobus</taxon>
    </lineage>
</organism>
<proteinExistence type="predicted"/>
<dbReference type="RefSeq" id="WP_083345721.1">
    <property type="nucleotide sequence ID" value="NZ_LT629690.1"/>
</dbReference>
<feature type="compositionally biased region" description="Low complexity" evidence="1">
    <location>
        <begin position="143"/>
        <end position="152"/>
    </location>
</feature>
<sequence length="234" mass="23837">MKRSIALLVMAFAPLLATAQATAPLNAVLMTNVDARKARVGDTIKIRSYSGFVATGGQRVPPGSTLLGHVTEVSKLVKGSADSRLAILFDQAQLASGQTVPIHMGIAGLAAPPPVAGMQDLSSMSAESESPFPGPRSTGTPVDPSGTRSTGPTTGGTDGTRVTRTTVGQINSPNHPNETMPSDHVGGTATVGSSIPGITLQPSPATRSTLVSNSSNITLRIETPLVLLPVAANQ</sequence>
<accession>A0A1G7MLR3</accession>
<protein>
    <recommendedName>
        <fullName evidence="5">SAF domain-containing protein</fullName>
    </recommendedName>
</protein>
<evidence type="ECO:0008006" key="5">
    <source>
        <dbReference type="Google" id="ProtNLM"/>
    </source>
</evidence>
<dbReference type="EMBL" id="LT629690">
    <property type="protein sequence ID" value="SDF62647.1"/>
    <property type="molecule type" value="Genomic_DNA"/>
</dbReference>
<keyword evidence="2" id="KW-0732">Signal</keyword>
<reference evidence="3 4" key="1">
    <citation type="submission" date="2016-10" db="EMBL/GenBank/DDBJ databases">
        <authorList>
            <person name="de Groot N.N."/>
        </authorList>
    </citation>
    <scope>NUCLEOTIDE SEQUENCE [LARGE SCALE GENOMIC DNA]</scope>
    <source>
        <strain evidence="3 4">GAS232</strain>
    </source>
</reference>
<evidence type="ECO:0000256" key="2">
    <source>
        <dbReference type="SAM" id="SignalP"/>
    </source>
</evidence>
<evidence type="ECO:0000256" key="1">
    <source>
        <dbReference type="SAM" id="MobiDB-lite"/>
    </source>
</evidence>
<feature type="compositionally biased region" description="Polar residues" evidence="1">
    <location>
        <begin position="169"/>
        <end position="180"/>
    </location>
</feature>
<evidence type="ECO:0000313" key="4">
    <source>
        <dbReference type="Proteomes" id="UP000182427"/>
    </source>
</evidence>
<name>A0A1G7MLR3_9BACT</name>
<feature type="compositionally biased region" description="Low complexity" evidence="1">
    <location>
        <begin position="159"/>
        <end position="168"/>
    </location>
</feature>
<feature type="signal peptide" evidence="2">
    <location>
        <begin position="1"/>
        <end position="19"/>
    </location>
</feature>
<keyword evidence="4" id="KW-1185">Reference proteome</keyword>
<gene>
    <name evidence="3" type="ORF">SAMN05444167_2844</name>
</gene>
<dbReference type="Proteomes" id="UP000182427">
    <property type="component" value="Chromosome I"/>
</dbReference>
<feature type="region of interest" description="Disordered" evidence="1">
    <location>
        <begin position="117"/>
        <end position="201"/>
    </location>
</feature>